<dbReference type="RefSeq" id="WP_089847788.1">
    <property type="nucleotide sequence ID" value="NZ_FNEJ01000010.1"/>
</dbReference>
<protein>
    <submittedName>
        <fullName evidence="2">Uncharacterized protein</fullName>
    </submittedName>
</protein>
<name>A0A1G8NQ21_9RHOB</name>
<accession>A0A1G8NQ21</accession>
<proteinExistence type="predicted"/>
<dbReference type="STRING" id="555512.SAMN04487993_1010191"/>
<gene>
    <name evidence="2" type="ORF">SAMN04487993_1010191</name>
</gene>
<feature type="region of interest" description="Disordered" evidence="1">
    <location>
        <begin position="62"/>
        <end position="93"/>
    </location>
</feature>
<organism evidence="2 3">
    <name type="scientific">Salipiger marinus</name>
    <dbReference type="NCBI Taxonomy" id="555512"/>
    <lineage>
        <taxon>Bacteria</taxon>
        <taxon>Pseudomonadati</taxon>
        <taxon>Pseudomonadota</taxon>
        <taxon>Alphaproteobacteria</taxon>
        <taxon>Rhodobacterales</taxon>
        <taxon>Roseobacteraceae</taxon>
        <taxon>Salipiger</taxon>
    </lineage>
</organism>
<sequence length="93" mass="10050">METERAVYDGIDTTADDGMGAGSVSLTARNGRILITRTAGAAPDPWHLAQHRQVLARAIKQVMRRPDQAPAKASSAEDLNFDPALAERTRPQP</sequence>
<evidence type="ECO:0000313" key="3">
    <source>
        <dbReference type="Proteomes" id="UP000199093"/>
    </source>
</evidence>
<dbReference type="Proteomes" id="UP000199093">
    <property type="component" value="Unassembled WGS sequence"/>
</dbReference>
<reference evidence="2 3" key="1">
    <citation type="submission" date="2016-10" db="EMBL/GenBank/DDBJ databases">
        <authorList>
            <person name="de Groot N.N."/>
        </authorList>
    </citation>
    <scope>NUCLEOTIDE SEQUENCE [LARGE SCALE GENOMIC DNA]</scope>
    <source>
        <strain evidence="2 3">DSM 26424</strain>
    </source>
</reference>
<evidence type="ECO:0000256" key="1">
    <source>
        <dbReference type="SAM" id="MobiDB-lite"/>
    </source>
</evidence>
<dbReference type="AlphaFoldDB" id="A0A1G8NQ21"/>
<evidence type="ECO:0000313" key="2">
    <source>
        <dbReference type="EMBL" id="SDI82284.1"/>
    </source>
</evidence>
<feature type="region of interest" description="Disordered" evidence="1">
    <location>
        <begin position="1"/>
        <end position="22"/>
    </location>
</feature>
<dbReference type="OrthoDB" id="7871139at2"/>
<dbReference type="EMBL" id="FNEJ01000010">
    <property type="protein sequence ID" value="SDI82284.1"/>
    <property type="molecule type" value="Genomic_DNA"/>
</dbReference>
<keyword evidence="3" id="KW-1185">Reference proteome</keyword>